<dbReference type="EMBL" id="CAJNOW010014000">
    <property type="protein sequence ID" value="CAF1628083.1"/>
    <property type="molecule type" value="Genomic_DNA"/>
</dbReference>
<dbReference type="OrthoDB" id="9978703at2759"/>
<name>A0A816CSG3_9BILA</name>
<dbReference type="Proteomes" id="UP000663834">
    <property type="component" value="Unassembled WGS sequence"/>
</dbReference>
<sequence>MNMVQLISQSARVTASNFCPTVYEGCKSIEEQKAAVVNRNTPNGGYWNSGGYAPQYIQLEFNALSTVHCASFLVAQLPNGFTHHVITAGEDLNQLKIVKELAKTTIGGELIQVLFDPPLRNVRFLRIATSQSPSWVAWTKIFIYGRSNAH</sequence>
<evidence type="ECO:0000313" key="2">
    <source>
        <dbReference type="Proteomes" id="UP000663834"/>
    </source>
</evidence>
<dbReference type="AlphaFoldDB" id="A0A816CSG3"/>
<proteinExistence type="predicted"/>
<gene>
    <name evidence="1" type="ORF">KQP761_LOCUS25680</name>
</gene>
<organism evidence="1 2">
    <name type="scientific">Rotaria magnacalcarata</name>
    <dbReference type="NCBI Taxonomy" id="392030"/>
    <lineage>
        <taxon>Eukaryota</taxon>
        <taxon>Metazoa</taxon>
        <taxon>Spiralia</taxon>
        <taxon>Gnathifera</taxon>
        <taxon>Rotifera</taxon>
        <taxon>Eurotatoria</taxon>
        <taxon>Bdelloidea</taxon>
        <taxon>Philodinida</taxon>
        <taxon>Philodinidae</taxon>
        <taxon>Rotaria</taxon>
    </lineage>
</organism>
<dbReference type="SUPFAM" id="SSF49785">
    <property type="entry name" value="Galactose-binding domain-like"/>
    <property type="match status" value="1"/>
</dbReference>
<accession>A0A816CSG3</accession>
<reference evidence="1" key="1">
    <citation type="submission" date="2021-02" db="EMBL/GenBank/DDBJ databases">
        <authorList>
            <person name="Nowell W R."/>
        </authorList>
    </citation>
    <scope>NUCLEOTIDE SEQUENCE</scope>
</reference>
<comment type="caution">
    <text evidence="1">The sequence shown here is derived from an EMBL/GenBank/DDBJ whole genome shotgun (WGS) entry which is preliminary data.</text>
</comment>
<dbReference type="InterPro" id="IPR008979">
    <property type="entry name" value="Galactose-bd-like_sf"/>
</dbReference>
<protein>
    <submittedName>
        <fullName evidence="1">Uncharacterized protein</fullName>
    </submittedName>
</protein>
<evidence type="ECO:0000313" key="1">
    <source>
        <dbReference type="EMBL" id="CAF1628083.1"/>
    </source>
</evidence>